<evidence type="ECO:0000256" key="5">
    <source>
        <dbReference type="ARBA" id="ARBA00023002"/>
    </source>
</evidence>
<keyword evidence="5" id="KW-0560">Oxidoreductase</keyword>
<dbReference type="Proteomes" id="UP000215059">
    <property type="component" value="Unassembled WGS sequence"/>
</dbReference>
<dbReference type="PROSITE" id="PS00862">
    <property type="entry name" value="OX2_COVAL_FAD"/>
    <property type="match status" value="1"/>
</dbReference>
<dbReference type="Gene3D" id="3.30.43.10">
    <property type="entry name" value="Uridine Diphospho-n-acetylenolpyruvylglucosamine Reductase, domain 2"/>
    <property type="match status" value="1"/>
</dbReference>
<organism evidence="7 8">
    <name type="scientific">Fictibacillus aquaticus</name>
    <dbReference type="NCBI Taxonomy" id="2021314"/>
    <lineage>
        <taxon>Bacteria</taxon>
        <taxon>Bacillati</taxon>
        <taxon>Bacillota</taxon>
        <taxon>Bacilli</taxon>
        <taxon>Bacillales</taxon>
        <taxon>Fictibacillaceae</taxon>
        <taxon>Fictibacillus</taxon>
    </lineage>
</organism>
<dbReference type="PANTHER" id="PTHR42973:SF39">
    <property type="entry name" value="FAD-BINDING PCMH-TYPE DOMAIN-CONTAINING PROTEIN"/>
    <property type="match status" value="1"/>
</dbReference>
<evidence type="ECO:0000256" key="1">
    <source>
        <dbReference type="ARBA" id="ARBA00001974"/>
    </source>
</evidence>
<dbReference type="GO" id="GO:0016491">
    <property type="term" value="F:oxidoreductase activity"/>
    <property type="evidence" value="ECO:0007669"/>
    <property type="project" value="UniProtKB-KW"/>
</dbReference>
<evidence type="ECO:0000256" key="2">
    <source>
        <dbReference type="ARBA" id="ARBA00005466"/>
    </source>
</evidence>
<dbReference type="GO" id="GO:0071949">
    <property type="term" value="F:FAD binding"/>
    <property type="evidence" value="ECO:0007669"/>
    <property type="project" value="InterPro"/>
</dbReference>
<keyword evidence="4" id="KW-0274">FAD</keyword>
<dbReference type="SUPFAM" id="SSF56176">
    <property type="entry name" value="FAD-binding/transporter-associated domain-like"/>
    <property type="match status" value="1"/>
</dbReference>
<proteinExistence type="inferred from homology"/>
<sequence>MSEDLKGLTGEIVTPEDPRYEQARQEWNRAIQKFPLVIVYCLEIKDVQNAIRWARKNKAEIRIRSGGHHYEGYSVGNGVLVIDISRLTRIDMHEGQRLVKIQSGVKNKELYEALGSRGYPFPGGTCPTVGVCGYVLGGGWGMSTRLFGLGSDQLLEIEIVNYKGKLLTCSEEKNKDLFWALRGAGGGNFGVVVSMTFRLPPKVDKVSLVQVYAPESSKAQQESFLTVWQEWLKKLDIRMTINVSIYNSEEEGLGIFGRGLFYGDTETASKLLQPFADIGLQITVRHLTFLEAVTAVMNDYPPFEKFQSTGRFVHRDFDNKEIRKIAGTIQKPADGSVFTAVTVYALGGRVSEISRKESAFYFRDARYIMGIQTVWTDDAFEKVNQDWLYPRFQYIRSVTKGSFVNFPYDRLGNYEKAYYGGNAEKLRKINREYDPHNVFTFPQGIKG</sequence>
<dbReference type="Pfam" id="PF08031">
    <property type="entry name" value="BBE"/>
    <property type="match status" value="1"/>
</dbReference>
<evidence type="ECO:0000256" key="3">
    <source>
        <dbReference type="ARBA" id="ARBA00022630"/>
    </source>
</evidence>
<dbReference type="InterPro" id="IPR006094">
    <property type="entry name" value="Oxid_FAD_bind_N"/>
</dbReference>
<dbReference type="InterPro" id="IPR036318">
    <property type="entry name" value="FAD-bd_PCMH-like_sf"/>
</dbReference>
<comment type="similarity">
    <text evidence="2">Belongs to the oxygen-dependent FAD-linked oxidoreductase family.</text>
</comment>
<evidence type="ECO:0000313" key="8">
    <source>
        <dbReference type="Proteomes" id="UP000215059"/>
    </source>
</evidence>
<dbReference type="InterPro" id="IPR012951">
    <property type="entry name" value="BBE"/>
</dbReference>
<evidence type="ECO:0000259" key="6">
    <source>
        <dbReference type="PROSITE" id="PS51387"/>
    </source>
</evidence>
<dbReference type="EMBL" id="NOII01000011">
    <property type="protein sequence ID" value="OYD56569.1"/>
    <property type="molecule type" value="Genomic_DNA"/>
</dbReference>
<evidence type="ECO:0000313" key="7">
    <source>
        <dbReference type="EMBL" id="OYD56569.1"/>
    </source>
</evidence>
<feature type="domain" description="FAD-binding PCMH-type" evidence="6">
    <location>
        <begin position="31"/>
        <end position="202"/>
    </location>
</feature>
<reference evidence="7 8" key="1">
    <citation type="submission" date="2017-07" db="EMBL/GenBank/DDBJ databases">
        <title>Fictibacillus sp. nov. GDSW-R2A3 Genome sequencing and assembly.</title>
        <authorList>
            <person name="Mayilraj S."/>
        </authorList>
    </citation>
    <scope>NUCLEOTIDE SEQUENCE [LARGE SCALE GENOMIC DNA]</scope>
    <source>
        <strain evidence="7 8">GDSW-R2A3</strain>
    </source>
</reference>
<evidence type="ECO:0000256" key="4">
    <source>
        <dbReference type="ARBA" id="ARBA00022827"/>
    </source>
</evidence>
<dbReference type="RefSeq" id="WP_094253585.1">
    <property type="nucleotide sequence ID" value="NZ_JBHLXL010000002.1"/>
</dbReference>
<dbReference type="OrthoDB" id="545125at2"/>
<name>A0A235F5Q0_9BACL</name>
<gene>
    <name evidence="7" type="ORF">CGZ90_16285</name>
</gene>
<dbReference type="Pfam" id="PF01565">
    <property type="entry name" value="FAD_binding_4"/>
    <property type="match status" value="1"/>
</dbReference>
<dbReference type="InterPro" id="IPR050416">
    <property type="entry name" value="FAD-linked_Oxidoreductase"/>
</dbReference>
<dbReference type="PROSITE" id="PS51387">
    <property type="entry name" value="FAD_PCMH"/>
    <property type="match status" value="1"/>
</dbReference>
<dbReference type="InterPro" id="IPR016167">
    <property type="entry name" value="FAD-bd_PCMH_sub1"/>
</dbReference>
<keyword evidence="3" id="KW-0285">Flavoprotein</keyword>
<dbReference type="InterPro" id="IPR006093">
    <property type="entry name" value="Oxy_OxRdtase_FAD_BS"/>
</dbReference>
<accession>A0A235F5Q0</accession>
<dbReference type="InterPro" id="IPR016169">
    <property type="entry name" value="FAD-bd_PCMH_sub2"/>
</dbReference>
<dbReference type="AlphaFoldDB" id="A0A235F5Q0"/>
<dbReference type="InterPro" id="IPR016166">
    <property type="entry name" value="FAD-bd_PCMH"/>
</dbReference>
<comment type="caution">
    <text evidence="7">The sequence shown here is derived from an EMBL/GenBank/DDBJ whole genome shotgun (WGS) entry which is preliminary data.</text>
</comment>
<dbReference type="PANTHER" id="PTHR42973">
    <property type="entry name" value="BINDING OXIDOREDUCTASE, PUTATIVE (AFU_ORTHOLOGUE AFUA_1G17690)-RELATED"/>
    <property type="match status" value="1"/>
</dbReference>
<dbReference type="Gene3D" id="3.40.462.20">
    <property type="match status" value="1"/>
</dbReference>
<comment type="cofactor">
    <cofactor evidence="1">
        <name>FAD</name>
        <dbReference type="ChEBI" id="CHEBI:57692"/>
    </cofactor>
</comment>
<dbReference type="Gene3D" id="3.30.465.10">
    <property type="match status" value="1"/>
</dbReference>
<keyword evidence="8" id="KW-1185">Reference proteome</keyword>
<protein>
    <submittedName>
        <fullName evidence="7">FAD-linked oxidase</fullName>
    </submittedName>
</protein>